<accession>A0ABT9FK72</accession>
<keyword evidence="2" id="KW-0645">Protease</keyword>
<evidence type="ECO:0000259" key="1">
    <source>
        <dbReference type="Pfam" id="PF01434"/>
    </source>
</evidence>
<keyword evidence="3" id="KW-1185">Reference proteome</keyword>
<name>A0ABT9FK72_9GAMM</name>
<keyword evidence="2" id="KW-0482">Metalloprotease</keyword>
<reference evidence="2" key="1">
    <citation type="submission" date="2023-07" db="EMBL/GenBank/DDBJ databases">
        <title>Genome content predicts the carbon catabolic preferences of heterotrophic bacteria.</title>
        <authorList>
            <person name="Gralka M."/>
        </authorList>
    </citation>
    <scope>NUCLEOTIDE SEQUENCE</scope>
    <source>
        <strain evidence="2">4G09</strain>
    </source>
</reference>
<dbReference type="InterPro" id="IPR037219">
    <property type="entry name" value="Peptidase_M41-like"/>
</dbReference>
<sequence>YHEAGHAIVGRMVPEHDPVYKVSISPRGRALGVTMYLPEQDRVSHTKELLESMISSLYGGRIAEALIYGADKVTTGASTEIER</sequence>
<dbReference type="InterPro" id="IPR000642">
    <property type="entry name" value="Peptidase_M41"/>
</dbReference>
<comment type="caution">
    <text evidence="2">The sequence shown here is derived from an EMBL/GenBank/DDBJ whole genome shotgun (WGS) entry which is preliminary data.</text>
</comment>
<dbReference type="Proteomes" id="UP001177212">
    <property type="component" value="Unassembled WGS sequence"/>
</dbReference>
<dbReference type="GO" id="GO:0008237">
    <property type="term" value="F:metallopeptidase activity"/>
    <property type="evidence" value="ECO:0007669"/>
    <property type="project" value="UniProtKB-KW"/>
</dbReference>
<keyword evidence="2" id="KW-0378">Hydrolase</keyword>
<organism evidence="2 3">
    <name type="scientific">Pseudoalteromonas marina</name>
    <dbReference type="NCBI Taxonomy" id="267375"/>
    <lineage>
        <taxon>Bacteria</taxon>
        <taxon>Pseudomonadati</taxon>
        <taxon>Pseudomonadota</taxon>
        <taxon>Gammaproteobacteria</taxon>
        <taxon>Alteromonadales</taxon>
        <taxon>Pseudoalteromonadaceae</taxon>
        <taxon>Pseudoalteromonas</taxon>
    </lineage>
</organism>
<feature type="non-terminal residue" evidence="2">
    <location>
        <position position="83"/>
    </location>
</feature>
<dbReference type="PANTHER" id="PTHR23076:SF97">
    <property type="entry name" value="ATP-DEPENDENT ZINC METALLOPROTEASE YME1L1"/>
    <property type="match status" value="1"/>
</dbReference>
<gene>
    <name evidence="2" type="ORF">Q8W34_21440</name>
</gene>
<dbReference type="SUPFAM" id="SSF140990">
    <property type="entry name" value="FtsH protease domain-like"/>
    <property type="match status" value="1"/>
</dbReference>
<dbReference type="Pfam" id="PF01434">
    <property type="entry name" value="Peptidase_M41"/>
    <property type="match status" value="1"/>
</dbReference>
<dbReference type="EMBL" id="JAUYVT010000162">
    <property type="protein sequence ID" value="MDP2567184.1"/>
    <property type="molecule type" value="Genomic_DNA"/>
</dbReference>
<proteinExistence type="predicted"/>
<protein>
    <submittedName>
        <fullName evidence="2">ATP-dependent metalloprotease</fullName>
    </submittedName>
</protein>
<feature type="non-terminal residue" evidence="2">
    <location>
        <position position="1"/>
    </location>
</feature>
<feature type="domain" description="Peptidase M41" evidence="1">
    <location>
        <begin position="1"/>
        <end position="83"/>
    </location>
</feature>
<dbReference type="Gene3D" id="1.20.58.760">
    <property type="entry name" value="Peptidase M41"/>
    <property type="match status" value="1"/>
</dbReference>
<evidence type="ECO:0000313" key="3">
    <source>
        <dbReference type="Proteomes" id="UP001177212"/>
    </source>
</evidence>
<evidence type="ECO:0000313" key="2">
    <source>
        <dbReference type="EMBL" id="MDP2567184.1"/>
    </source>
</evidence>
<dbReference type="PANTHER" id="PTHR23076">
    <property type="entry name" value="METALLOPROTEASE M41 FTSH"/>
    <property type="match status" value="1"/>
</dbReference>